<dbReference type="KEGG" id="ela:UCREL1_4059"/>
<keyword evidence="4" id="KW-1185">Reference proteome</keyword>
<reference evidence="4" key="1">
    <citation type="journal article" date="2013" name="Genome Announc.">
        <title>Draft genome sequence of the grapevine dieback fungus Eutypa lata UCR-EL1.</title>
        <authorList>
            <person name="Blanco-Ulate B."/>
            <person name="Rolshausen P.E."/>
            <person name="Cantu D."/>
        </authorList>
    </citation>
    <scope>NUCLEOTIDE SEQUENCE [LARGE SCALE GENOMIC DNA]</scope>
    <source>
        <strain evidence="4">UCR-EL1</strain>
    </source>
</reference>
<feature type="compositionally biased region" description="Low complexity" evidence="2">
    <location>
        <begin position="245"/>
        <end position="259"/>
    </location>
</feature>
<feature type="compositionally biased region" description="Polar residues" evidence="2">
    <location>
        <begin position="19"/>
        <end position="31"/>
    </location>
</feature>
<evidence type="ECO:0000313" key="4">
    <source>
        <dbReference type="Proteomes" id="UP000012174"/>
    </source>
</evidence>
<dbReference type="EMBL" id="KB706150">
    <property type="protein sequence ID" value="EMR68923.1"/>
    <property type="molecule type" value="Genomic_DNA"/>
</dbReference>
<organism evidence="3 4">
    <name type="scientific">Eutypa lata (strain UCR-EL1)</name>
    <name type="common">Grapevine dieback disease fungus</name>
    <name type="synonym">Eutypa armeniacae</name>
    <dbReference type="NCBI Taxonomy" id="1287681"/>
    <lineage>
        <taxon>Eukaryota</taxon>
        <taxon>Fungi</taxon>
        <taxon>Dikarya</taxon>
        <taxon>Ascomycota</taxon>
        <taxon>Pezizomycotina</taxon>
        <taxon>Sordariomycetes</taxon>
        <taxon>Xylariomycetidae</taxon>
        <taxon>Xylariales</taxon>
        <taxon>Diatrypaceae</taxon>
        <taxon>Eutypa</taxon>
    </lineage>
</organism>
<feature type="region of interest" description="Disordered" evidence="2">
    <location>
        <begin position="1"/>
        <end position="69"/>
    </location>
</feature>
<evidence type="ECO:0000313" key="3">
    <source>
        <dbReference type="EMBL" id="EMR68923.1"/>
    </source>
</evidence>
<feature type="coiled-coil region" evidence="1">
    <location>
        <begin position="76"/>
        <end position="163"/>
    </location>
</feature>
<gene>
    <name evidence="3" type="ORF">UCREL1_4059</name>
</gene>
<evidence type="ECO:0000256" key="2">
    <source>
        <dbReference type="SAM" id="MobiDB-lite"/>
    </source>
</evidence>
<dbReference type="Proteomes" id="UP000012174">
    <property type="component" value="Unassembled WGS sequence"/>
</dbReference>
<proteinExistence type="predicted"/>
<dbReference type="eggNOG" id="ENOG502T4UT">
    <property type="taxonomic scope" value="Eukaryota"/>
</dbReference>
<dbReference type="STRING" id="1287681.M7SWK3"/>
<protein>
    <submittedName>
        <fullName evidence="3">Uncharacterized protein</fullName>
    </submittedName>
</protein>
<dbReference type="HOGENOM" id="CLU_1073751_0_0_1"/>
<feature type="compositionally biased region" description="Acidic residues" evidence="2">
    <location>
        <begin position="197"/>
        <end position="206"/>
    </location>
</feature>
<dbReference type="AlphaFoldDB" id="M7SWK3"/>
<name>M7SWK3_EUTLA</name>
<sequence length="259" mass="28235">MSLQEQEPPVAQHLALARPSSTTSSSILQDRSTTSSSQQQRVSGGGGGGSSSGTPRPTARYPSTNSVLHEQVRSLRVKLESRTEETTQLRRRLEAREMLDTGSLLEQLRQAKREARMWRMRAEAAERRVLALESFSARFRDLKGACDEEMQRFEREIDDAENTGTAAAAVAAHGDGDGDGPRSEGPGYRDMMPEDWGGLDDDDDDGGEYRAGNSSYKDAGEDGTGSEDVDVFEDAVQPQSYGYASNNTSNSNSNSNRMA</sequence>
<feature type="compositionally biased region" description="Low complexity" evidence="2">
    <location>
        <begin position="32"/>
        <end position="42"/>
    </location>
</feature>
<feature type="region of interest" description="Disordered" evidence="2">
    <location>
        <begin position="166"/>
        <end position="259"/>
    </location>
</feature>
<feature type="compositionally biased region" description="Acidic residues" evidence="2">
    <location>
        <begin position="224"/>
        <end position="233"/>
    </location>
</feature>
<keyword evidence="1" id="KW-0175">Coiled coil</keyword>
<accession>M7SWK3</accession>
<evidence type="ECO:0000256" key="1">
    <source>
        <dbReference type="SAM" id="Coils"/>
    </source>
</evidence>